<reference evidence="1 2" key="1">
    <citation type="submission" date="2024-04" db="EMBL/GenBank/DDBJ databases">
        <title>Human intestinal bacterial collection.</title>
        <authorList>
            <person name="Pauvert C."/>
            <person name="Hitch T.C.A."/>
            <person name="Clavel T."/>
        </authorList>
    </citation>
    <scope>NUCLEOTIDE SEQUENCE [LARGE SCALE GENOMIC DNA]</scope>
    <source>
        <strain evidence="1 2">CLA-AA-H161</strain>
    </source>
</reference>
<organism evidence="1 2">
    <name type="scientific">Blautia acetigignens</name>
    <dbReference type="NCBI Taxonomy" id="2981783"/>
    <lineage>
        <taxon>Bacteria</taxon>
        <taxon>Bacillati</taxon>
        <taxon>Bacillota</taxon>
        <taxon>Clostridia</taxon>
        <taxon>Lachnospirales</taxon>
        <taxon>Lachnospiraceae</taxon>
        <taxon>Blautia</taxon>
    </lineage>
</organism>
<gene>
    <name evidence="1" type="ORF">AAAX94_13245</name>
</gene>
<dbReference type="Proteomes" id="UP001470752">
    <property type="component" value="Unassembled WGS sequence"/>
</dbReference>
<evidence type="ECO:0000313" key="2">
    <source>
        <dbReference type="Proteomes" id="UP001470752"/>
    </source>
</evidence>
<sequence length="152" mass="17932">MDFLMTIATHKSDYPDILENVIRDKTNIEIPVIAGIDLDYEEMIQLKVMFSQNGYYAINLQKNPLDENVIPLEYYDDSNESLNDILYTVYIAYEPDIILLNQEEEIFESSKASDIDMYIVRKNNMYELYAEDRIGITYNIEDIYELVCQYFA</sequence>
<proteinExistence type="predicted"/>
<evidence type="ECO:0000313" key="1">
    <source>
        <dbReference type="EMBL" id="MEQ2413979.1"/>
    </source>
</evidence>
<dbReference type="RefSeq" id="WP_349084189.1">
    <property type="nucleotide sequence ID" value="NZ_JBBNFW010000181.1"/>
</dbReference>
<accession>A0ABV1CSH3</accession>
<comment type="caution">
    <text evidence="1">The sequence shown here is derived from an EMBL/GenBank/DDBJ whole genome shotgun (WGS) entry which is preliminary data.</text>
</comment>
<protein>
    <submittedName>
        <fullName evidence="1">Uncharacterized protein</fullName>
    </submittedName>
</protein>
<dbReference type="EMBL" id="JBBNFW010000181">
    <property type="protein sequence ID" value="MEQ2413979.1"/>
    <property type="molecule type" value="Genomic_DNA"/>
</dbReference>
<keyword evidence="2" id="KW-1185">Reference proteome</keyword>
<name>A0ABV1CSH3_9FIRM</name>